<keyword evidence="4" id="KW-1185">Reference proteome</keyword>
<dbReference type="RefSeq" id="WP_008178789.1">
    <property type="nucleotide sequence ID" value="NZ_GL890823.1"/>
</dbReference>
<organism evidence="3 4">
    <name type="scientific">Moorena producens 3L</name>
    <dbReference type="NCBI Taxonomy" id="489825"/>
    <lineage>
        <taxon>Bacteria</taxon>
        <taxon>Bacillati</taxon>
        <taxon>Cyanobacteriota</taxon>
        <taxon>Cyanophyceae</taxon>
        <taxon>Coleofasciculales</taxon>
        <taxon>Coleofasciculaceae</taxon>
        <taxon>Moorena</taxon>
    </lineage>
</organism>
<evidence type="ECO:0000313" key="3">
    <source>
        <dbReference type="EMBL" id="EGJ35343.1"/>
    </source>
</evidence>
<dbReference type="PANTHER" id="PTHR30221">
    <property type="entry name" value="SMALL-CONDUCTANCE MECHANOSENSITIVE CHANNEL"/>
    <property type="match status" value="1"/>
</dbReference>
<name>F4XJR3_9CYAN</name>
<dbReference type="EMBL" id="GL890823">
    <property type="protein sequence ID" value="EGJ35343.1"/>
    <property type="molecule type" value="Genomic_DNA"/>
</dbReference>
<feature type="transmembrane region" description="Helical" evidence="2">
    <location>
        <begin position="231"/>
        <end position="252"/>
    </location>
</feature>
<keyword evidence="2" id="KW-1133">Transmembrane helix</keyword>
<dbReference type="OrthoDB" id="1411407at2"/>
<keyword evidence="2" id="KW-0472">Membrane</keyword>
<dbReference type="InterPro" id="IPR008910">
    <property type="entry name" value="MSC_TM_helix"/>
</dbReference>
<feature type="transmembrane region" description="Helical" evidence="2">
    <location>
        <begin position="505"/>
        <end position="525"/>
    </location>
</feature>
<dbReference type="Gene3D" id="1.10.287.1260">
    <property type="match status" value="2"/>
</dbReference>
<feature type="region of interest" description="Disordered" evidence="1">
    <location>
        <begin position="377"/>
        <end position="399"/>
    </location>
</feature>
<accession>F4XJR3</accession>
<keyword evidence="2" id="KW-0812">Transmembrane</keyword>
<dbReference type="Pfam" id="PF05552">
    <property type="entry name" value="MS_channel_1st_1"/>
    <property type="match status" value="4"/>
</dbReference>
<dbReference type="InterPro" id="IPR045275">
    <property type="entry name" value="MscS_archaea/bacteria_type"/>
</dbReference>
<dbReference type="NCBIfam" id="NF033912">
    <property type="entry name" value="msc"/>
    <property type="match status" value="1"/>
</dbReference>
<dbReference type="eggNOG" id="COG0668">
    <property type="taxonomic scope" value="Bacteria"/>
</dbReference>
<dbReference type="HOGENOM" id="CLU_035789_1_0_3"/>
<sequence>MNGTWEGIFQIVGVGVQPSAHLVLAQTGVPALDQVLADGGTTLLNVVKSIAILVIGLILAKIAAGITKAVLNRTNIDNNIAQWATGGQPGSEPPPIEQWLSGAVFWIIIVFTVVAVLETLKLDTVSGPLNSFLDTILGFLPSVFGAAILLGIAWLIGTIVKMIVVRTLNALNLDQRLGEQVGDGGTSQFSLAQTIGNALYYLIFLLFLPSVLETLGLQGTLDPVLTMLGEIWGIVPNIGAAIAIGAIGWFIAQLVQRLVTSFLTAAGTNQIGERFGLSSSGGRSLAGIIGTIVYVLILIPVATAALNALQIQAISGPSIAMLSQVTNTIPKLFAAAGILAVFYVIGQFVNDLLTNVLTDLGFNNLFNWLGFSASAPSTTDETTDETAESDTPQNPLTSRTPSELAGLLVLIGIMIAGIVAATDVLQIPALTDIVGGVGFIGARVLSGLVVLAIGLFLANFAFNLITGSGARQSNILAQVARIAIIAFSLALGLQQMGIAPDIVNLAFGLLLGAIAVAIALAFGLGGRDVAGEQVREWLDSFKK</sequence>
<feature type="transmembrane region" description="Helical" evidence="2">
    <location>
        <begin position="50"/>
        <end position="71"/>
    </location>
</feature>
<feature type="transmembrane region" description="Helical" evidence="2">
    <location>
        <begin position="433"/>
        <end position="462"/>
    </location>
</feature>
<feature type="transmembrane region" description="Helical" evidence="2">
    <location>
        <begin position="198"/>
        <end position="219"/>
    </location>
</feature>
<evidence type="ECO:0000256" key="1">
    <source>
        <dbReference type="SAM" id="MobiDB-lite"/>
    </source>
</evidence>
<evidence type="ECO:0000256" key="2">
    <source>
        <dbReference type="SAM" id="Phobius"/>
    </source>
</evidence>
<reference evidence="4" key="1">
    <citation type="journal article" date="2011" name="Proc. Natl. Acad. Sci. U.S.A.">
        <title>Genomic insights into the physiology and ecology of the marine filamentous cyanobacterium Lyngbya majuscula.</title>
        <authorList>
            <person name="Jones A.C."/>
            <person name="Monroe E.A."/>
            <person name="Podell S."/>
            <person name="Hess W.R."/>
            <person name="Klages S."/>
            <person name="Esquenazi E."/>
            <person name="Niessen S."/>
            <person name="Hoover H."/>
            <person name="Rothmann M."/>
            <person name="Lasken R.S."/>
            <person name="Yates J.R.III."/>
            <person name="Reinhardt R."/>
            <person name="Kube M."/>
            <person name="Burkart M.D."/>
            <person name="Allen E.E."/>
            <person name="Dorrestein P.C."/>
            <person name="Gerwick W.H."/>
            <person name="Gerwick L."/>
        </authorList>
    </citation>
    <scope>NUCLEOTIDE SEQUENCE [LARGE SCALE GENOMIC DNA]</scope>
    <source>
        <strain evidence="4">3L</strain>
    </source>
</reference>
<dbReference type="PANTHER" id="PTHR30221:SF1">
    <property type="entry name" value="SMALL-CONDUCTANCE MECHANOSENSITIVE CHANNEL"/>
    <property type="match status" value="1"/>
</dbReference>
<gene>
    <name evidence="3" type="ORF">LYNGBM3L_07040</name>
</gene>
<feature type="transmembrane region" description="Helical" evidence="2">
    <location>
        <begin position="474"/>
        <end position="493"/>
    </location>
</feature>
<protein>
    <submittedName>
        <fullName evidence="3">Conserved TM helix domain protein</fullName>
    </submittedName>
</protein>
<evidence type="ECO:0000313" key="4">
    <source>
        <dbReference type="Proteomes" id="UP000003959"/>
    </source>
</evidence>
<dbReference type="GO" id="GO:0008381">
    <property type="term" value="F:mechanosensitive monoatomic ion channel activity"/>
    <property type="evidence" value="ECO:0007669"/>
    <property type="project" value="InterPro"/>
</dbReference>
<dbReference type="AlphaFoldDB" id="F4XJR3"/>
<feature type="transmembrane region" description="Helical" evidence="2">
    <location>
        <begin position="99"/>
        <end position="117"/>
    </location>
</feature>
<dbReference type="Proteomes" id="UP000003959">
    <property type="component" value="Unassembled WGS sequence"/>
</dbReference>
<feature type="transmembrane region" description="Helical" evidence="2">
    <location>
        <begin position="329"/>
        <end position="349"/>
    </location>
</feature>
<feature type="transmembrane region" description="Helical" evidence="2">
    <location>
        <begin position="284"/>
        <end position="309"/>
    </location>
</feature>
<feature type="transmembrane region" description="Helical" evidence="2">
    <location>
        <begin position="137"/>
        <end position="156"/>
    </location>
</feature>
<feature type="transmembrane region" description="Helical" evidence="2">
    <location>
        <begin position="404"/>
        <end position="427"/>
    </location>
</feature>
<proteinExistence type="predicted"/>